<feature type="region of interest" description="Disordered" evidence="1">
    <location>
        <begin position="69"/>
        <end position="96"/>
    </location>
</feature>
<evidence type="ECO:0000256" key="1">
    <source>
        <dbReference type="SAM" id="MobiDB-lite"/>
    </source>
</evidence>
<dbReference type="AlphaFoldDB" id="A0A0G4F1N2"/>
<protein>
    <submittedName>
        <fullName evidence="2">Uncharacterized protein</fullName>
    </submittedName>
</protein>
<name>A0A0G4F1N2_VITBC</name>
<evidence type="ECO:0000313" key="3">
    <source>
        <dbReference type="Proteomes" id="UP000041254"/>
    </source>
</evidence>
<accession>A0A0G4F1N2</accession>
<feature type="region of interest" description="Disordered" evidence="1">
    <location>
        <begin position="1"/>
        <end position="25"/>
    </location>
</feature>
<keyword evidence="3" id="KW-1185">Reference proteome</keyword>
<organism evidence="2 3">
    <name type="scientific">Vitrella brassicaformis (strain CCMP3155)</name>
    <dbReference type="NCBI Taxonomy" id="1169540"/>
    <lineage>
        <taxon>Eukaryota</taxon>
        <taxon>Sar</taxon>
        <taxon>Alveolata</taxon>
        <taxon>Colpodellida</taxon>
        <taxon>Vitrellaceae</taxon>
        <taxon>Vitrella</taxon>
    </lineage>
</organism>
<dbReference type="EMBL" id="CDMY01000357">
    <property type="protein sequence ID" value="CEM05388.1"/>
    <property type="molecule type" value="Genomic_DNA"/>
</dbReference>
<dbReference type="VEuPathDB" id="CryptoDB:Vbra_14244"/>
<reference evidence="2 3" key="1">
    <citation type="submission" date="2014-11" db="EMBL/GenBank/DDBJ databases">
        <authorList>
            <person name="Zhu J."/>
            <person name="Qi W."/>
            <person name="Song R."/>
        </authorList>
    </citation>
    <scope>NUCLEOTIDE SEQUENCE [LARGE SCALE GENOMIC DNA]</scope>
</reference>
<evidence type="ECO:0000313" key="2">
    <source>
        <dbReference type="EMBL" id="CEM05388.1"/>
    </source>
</evidence>
<dbReference type="Proteomes" id="UP000041254">
    <property type="component" value="Unassembled WGS sequence"/>
</dbReference>
<sequence>MVNQMPIEAEERVMRPRDGLKEEEGTALSEAIRHAVRAAKPTPAQCMVVCVLIVEAAIVACSLKMKEERKHYSTPAPAGSAFVVSSTAPPAPAARE</sequence>
<gene>
    <name evidence="2" type="ORF">Vbra_14244</name>
</gene>
<proteinExistence type="predicted"/>
<dbReference type="InParanoid" id="A0A0G4F1N2"/>
<feature type="compositionally biased region" description="Basic and acidic residues" evidence="1">
    <location>
        <begin position="9"/>
        <end position="24"/>
    </location>
</feature>